<evidence type="ECO:0000313" key="2">
    <source>
        <dbReference type="Proteomes" id="UP000008319"/>
    </source>
</evidence>
<dbReference type="EMBL" id="AM942759">
    <property type="protein sequence ID" value="CAR42421.1"/>
    <property type="molecule type" value="Genomic_DNA"/>
</dbReference>
<dbReference type="KEGG" id="pmr:PMI1122"/>
<evidence type="ECO:0000313" key="1">
    <source>
        <dbReference type="EMBL" id="CAR42421.1"/>
    </source>
</evidence>
<dbReference type="EnsemblBacteria" id="CAR42421">
    <property type="protein sequence ID" value="CAR42421"/>
    <property type="gene ID" value="PMI1122"/>
</dbReference>
<organism evidence="1 2">
    <name type="scientific">Proteus mirabilis (strain HI4320)</name>
    <dbReference type="NCBI Taxonomy" id="529507"/>
    <lineage>
        <taxon>Bacteria</taxon>
        <taxon>Pseudomonadati</taxon>
        <taxon>Pseudomonadota</taxon>
        <taxon>Gammaproteobacteria</taxon>
        <taxon>Enterobacterales</taxon>
        <taxon>Morganellaceae</taxon>
        <taxon>Proteus</taxon>
    </lineage>
</organism>
<dbReference type="AlphaFoldDB" id="B4ETQ4"/>
<gene>
    <name evidence="1" type="ordered locus">PMI1122</name>
</gene>
<protein>
    <submittedName>
        <fullName evidence="1">Uncharacterized protein</fullName>
    </submittedName>
</protein>
<sequence>MTISLGEAVLTCFICDLNNLIKLNNIYLVELEIEVFDELRAKLATYILPKQIGVFFVYF</sequence>
<dbReference type="Proteomes" id="UP000008319">
    <property type="component" value="Chromosome"/>
</dbReference>
<reference evidence="1 2" key="1">
    <citation type="journal article" date="2008" name="J. Bacteriol.">
        <title>Complete genome sequence of uropathogenic Proteus mirabilis, a master of both adherence and motility.</title>
        <authorList>
            <person name="Pearson M.M."/>
            <person name="Sebaihia M."/>
            <person name="Churcher C."/>
            <person name="Quail M.A."/>
            <person name="Seshasayee A.S."/>
            <person name="Luscombe N.M."/>
            <person name="Abdellah Z."/>
            <person name="Arrosmith C."/>
            <person name="Atkin B."/>
            <person name="Chillingworth T."/>
            <person name="Hauser H."/>
            <person name="Jagels K."/>
            <person name="Moule S."/>
            <person name="Mungall K."/>
            <person name="Norbertczak H."/>
            <person name="Rabbinowitsch E."/>
            <person name="Walker D."/>
            <person name="Whithead S."/>
            <person name="Thomson N.R."/>
            <person name="Rather P.N."/>
            <person name="Parkhill J."/>
            <person name="Mobley H.L."/>
        </authorList>
    </citation>
    <scope>NUCLEOTIDE SEQUENCE [LARGE SCALE GENOMIC DNA]</scope>
    <source>
        <strain evidence="1 2">HI4320</strain>
    </source>
</reference>
<dbReference type="HOGENOM" id="CLU_2956998_0_0_6"/>
<name>B4ETQ4_PROMH</name>
<keyword evidence="2" id="KW-1185">Reference proteome</keyword>
<proteinExistence type="predicted"/>
<accession>B4ETQ4</accession>